<evidence type="ECO:0000313" key="2">
    <source>
        <dbReference type="Proteomes" id="UP000298663"/>
    </source>
</evidence>
<protein>
    <submittedName>
        <fullName evidence="1">Uncharacterized protein</fullName>
    </submittedName>
</protein>
<dbReference type="EMBL" id="CM016762">
    <property type="protein sequence ID" value="TMS35145.1"/>
    <property type="molecule type" value="Genomic_DNA"/>
</dbReference>
<comment type="caution">
    <text evidence="1">The sequence shown here is derived from an EMBL/GenBank/DDBJ whole genome shotgun (WGS) entry which is preliminary data.</text>
</comment>
<organism evidence="1 2">
    <name type="scientific">Steinernema carpocapsae</name>
    <name type="common">Entomopathogenic nematode</name>
    <dbReference type="NCBI Taxonomy" id="34508"/>
    <lineage>
        <taxon>Eukaryota</taxon>
        <taxon>Metazoa</taxon>
        <taxon>Ecdysozoa</taxon>
        <taxon>Nematoda</taxon>
        <taxon>Chromadorea</taxon>
        <taxon>Rhabditida</taxon>
        <taxon>Tylenchina</taxon>
        <taxon>Panagrolaimomorpha</taxon>
        <taxon>Strongyloidoidea</taxon>
        <taxon>Steinernematidae</taxon>
        <taxon>Steinernema</taxon>
    </lineage>
</organism>
<dbReference type="Proteomes" id="UP000298663">
    <property type="component" value="Chromosome X"/>
</dbReference>
<reference evidence="1 2" key="1">
    <citation type="journal article" date="2015" name="Genome Biol.">
        <title>Comparative genomics of Steinernema reveals deeply conserved gene regulatory networks.</title>
        <authorList>
            <person name="Dillman A.R."/>
            <person name="Macchietto M."/>
            <person name="Porter C.F."/>
            <person name="Rogers A."/>
            <person name="Williams B."/>
            <person name="Antoshechkin I."/>
            <person name="Lee M.M."/>
            <person name="Goodwin Z."/>
            <person name="Lu X."/>
            <person name="Lewis E.E."/>
            <person name="Goodrich-Blair H."/>
            <person name="Stock S.P."/>
            <person name="Adams B.J."/>
            <person name="Sternberg P.W."/>
            <person name="Mortazavi A."/>
        </authorList>
    </citation>
    <scope>NUCLEOTIDE SEQUENCE [LARGE SCALE GENOMIC DNA]</scope>
    <source>
        <strain evidence="1 2">ALL</strain>
    </source>
</reference>
<dbReference type="AlphaFoldDB" id="A0A4U8URJ8"/>
<proteinExistence type="predicted"/>
<accession>A0A4U8URJ8</accession>
<dbReference type="EMBL" id="AZBU02000001">
    <property type="protein sequence ID" value="TMS35145.1"/>
    <property type="molecule type" value="Genomic_DNA"/>
</dbReference>
<keyword evidence="2" id="KW-1185">Reference proteome</keyword>
<gene>
    <name evidence="1" type="ORF">L596_002605</name>
</gene>
<sequence length="99" mass="11259">MILEEITALIYRSKERVNSTLLTFNKDSSILLQDNAFKTKDAMLHIIMSICHLEKELQNAFDIEIDPKRASAIPHGSVSTQEVMGLWSSIRVYRSVAHV</sequence>
<evidence type="ECO:0000313" key="1">
    <source>
        <dbReference type="EMBL" id="TMS35145.1"/>
    </source>
</evidence>
<name>A0A4U8URJ8_STECR</name>
<reference evidence="1 2" key="2">
    <citation type="journal article" date="2019" name="G3 (Bethesda)">
        <title>Hybrid Assembly of the Genome of the Entomopathogenic Nematode Steinernema carpocapsae Identifies the X-Chromosome.</title>
        <authorList>
            <person name="Serra L."/>
            <person name="Macchietto M."/>
            <person name="Macias-Munoz A."/>
            <person name="McGill C.J."/>
            <person name="Rodriguez I.M."/>
            <person name="Rodriguez B."/>
            <person name="Murad R."/>
            <person name="Mortazavi A."/>
        </authorList>
    </citation>
    <scope>NUCLEOTIDE SEQUENCE [LARGE SCALE GENOMIC DNA]</scope>
    <source>
        <strain evidence="1 2">ALL</strain>
    </source>
</reference>